<dbReference type="GO" id="GO:0005975">
    <property type="term" value="P:carbohydrate metabolic process"/>
    <property type="evidence" value="ECO:0007669"/>
    <property type="project" value="InterPro"/>
</dbReference>
<dbReference type="Pfam" id="PF16499">
    <property type="entry name" value="Melibiase_2"/>
    <property type="match status" value="1"/>
</dbReference>
<dbReference type="InterPro" id="IPR013785">
    <property type="entry name" value="Aldolase_TIM"/>
</dbReference>
<accession>A0A9D1XEF8</accession>
<dbReference type="CDD" id="cd14792">
    <property type="entry name" value="GH27"/>
    <property type="match status" value="1"/>
</dbReference>
<evidence type="ECO:0000256" key="5">
    <source>
        <dbReference type="RuleBase" id="RU361168"/>
    </source>
</evidence>
<comment type="caution">
    <text evidence="7">The sequence shown here is derived from an EMBL/GenBank/DDBJ whole genome shotgun (WGS) entry which is preliminary data.</text>
</comment>
<protein>
    <recommendedName>
        <fullName evidence="5">Alpha-galactosidase</fullName>
        <ecNumber evidence="5">3.2.1.22</ecNumber>
    </recommendedName>
    <alternativeName>
        <fullName evidence="5">Melibiase</fullName>
    </alternativeName>
</protein>
<evidence type="ECO:0000256" key="1">
    <source>
        <dbReference type="ARBA" id="ARBA00009743"/>
    </source>
</evidence>
<dbReference type="Gene3D" id="3.20.20.70">
    <property type="entry name" value="Aldolase class I"/>
    <property type="match status" value="1"/>
</dbReference>
<dbReference type="Proteomes" id="UP000886890">
    <property type="component" value="Unassembled WGS sequence"/>
</dbReference>
<gene>
    <name evidence="7" type="ORF">H9734_10670</name>
</gene>
<evidence type="ECO:0000256" key="3">
    <source>
        <dbReference type="ARBA" id="ARBA00022801"/>
    </source>
</evidence>
<name>A0A9D1XEF8_9FIRM</name>
<reference evidence="7" key="1">
    <citation type="journal article" date="2021" name="PeerJ">
        <title>Extensive microbial diversity within the chicken gut microbiome revealed by metagenomics and culture.</title>
        <authorList>
            <person name="Gilroy R."/>
            <person name="Ravi A."/>
            <person name="Getino M."/>
            <person name="Pursley I."/>
            <person name="Horton D.L."/>
            <person name="Alikhan N.F."/>
            <person name="Baker D."/>
            <person name="Gharbi K."/>
            <person name="Hall N."/>
            <person name="Watson M."/>
            <person name="Adriaenssens E.M."/>
            <person name="Foster-Nyarko E."/>
            <person name="Jarju S."/>
            <person name="Secka A."/>
            <person name="Antonio M."/>
            <person name="Oren A."/>
            <person name="Chaudhuri R.R."/>
            <person name="La Ragione R."/>
            <person name="Hildebrand F."/>
            <person name="Pallen M.J."/>
        </authorList>
    </citation>
    <scope>NUCLEOTIDE SEQUENCE</scope>
    <source>
        <strain evidence="7">CHK183-1962</strain>
    </source>
</reference>
<keyword evidence="5" id="KW-1015">Disulfide bond</keyword>
<dbReference type="PANTHER" id="PTHR11452">
    <property type="entry name" value="ALPHA-GALACTOSIDASE/ALPHA-N-ACETYLGALACTOSAMINIDASE"/>
    <property type="match status" value="1"/>
</dbReference>
<dbReference type="Gene3D" id="2.60.40.1180">
    <property type="entry name" value="Golgi alpha-mannosidase II"/>
    <property type="match status" value="1"/>
</dbReference>
<dbReference type="SUPFAM" id="SSF51445">
    <property type="entry name" value="(Trans)glycosidases"/>
    <property type="match status" value="1"/>
</dbReference>
<feature type="domain" description="Alpha galactosidase C-terminal" evidence="6">
    <location>
        <begin position="298"/>
        <end position="372"/>
    </location>
</feature>
<dbReference type="SUPFAM" id="SSF51011">
    <property type="entry name" value="Glycosyl hydrolase domain"/>
    <property type="match status" value="1"/>
</dbReference>
<dbReference type="FunFam" id="3.20.20.70:FF:000197">
    <property type="entry name" value="Alpha-galactosidase"/>
    <property type="match status" value="1"/>
</dbReference>
<proteinExistence type="inferred from homology"/>
<dbReference type="InterPro" id="IPR002241">
    <property type="entry name" value="Glyco_hydro_27"/>
</dbReference>
<dbReference type="PANTHER" id="PTHR11452:SF75">
    <property type="entry name" value="ALPHA-GALACTOSIDASE MEL1"/>
    <property type="match status" value="1"/>
</dbReference>
<keyword evidence="2" id="KW-0732">Signal</keyword>
<evidence type="ECO:0000256" key="2">
    <source>
        <dbReference type="ARBA" id="ARBA00022729"/>
    </source>
</evidence>
<reference evidence="7" key="2">
    <citation type="submission" date="2021-04" db="EMBL/GenBank/DDBJ databases">
        <authorList>
            <person name="Gilroy R."/>
        </authorList>
    </citation>
    <scope>NUCLEOTIDE SEQUENCE</scope>
    <source>
        <strain evidence="7">CHK183-1962</strain>
    </source>
</reference>
<dbReference type="PRINTS" id="PR00740">
    <property type="entry name" value="GLHYDRLASE27"/>
</dbReference>
<dbReference type="AlphaFoldDB" id="A0A9D1XEF8"/>
<keyword evidence="3 5" id="KW-0378">Hydrolase</keyword>
<comment type="catalytic activity">
    <reaction evidence="5">
        <text>Hydrolysis of terminal, non-reducing alpha-D-galactose residues in alpha-D-galactosides, including galactose oligosaccharides, galactomannans and galactolipids.</text>
        <dbReference type="EC" id="3.2.1.22"/>
    </reaction>
</comment>
<dbReference type="InterPro" id="IPR041233">
    <property type="entry name" value="Melibiase_C"/>
</dbReference>
<evidence type="ECO:0000313" key="8">
    <source>
        <dbReference type="Proteomes" id="UP000886890"/>
    </source>
</evidence>
<evidence type="ECO:0000259" key="6">
    <source>
        <dbReference type="Pfam" id="PF17801"/>
    </source>
</evidence>
<dbReference type="InterPro" id="IPR017853">
    <property type="entry name" value="GH"/>
</dbReference>
<organism evidence="7 8">
    <name type="scientific">Candidatus Fusicatenibacter merdavium</name>
    <dbReference type="NCBI Taxonomy" id="2838600"/>
    <lineage>
        <taxon>Bacteria</taxon>
        <taxon>Bacillati</taxon>
        <taxon>Bacillota</taxon>
        <taxon>Clostridia</taxon>
        <taxon>Lachnospirales</taxon>
        <taxon>Lachnospiraceae</taxon>
        <taxon>Fusicatenibacter</taxon>
    </lineage>
</organism>
<dbReference type="InterPro" id="IPR000111">
    <property type="entry name" value="Glyco_hydro_27/36_CS"/>
</dbReference>
<keyword evidence="4 5" id="KW-0326">Glycosidase</keyword>
<comment type="similarity">
    <text evidence="1 5">Belongs to the glycosyl hydrolase 27 family.</text>
</comment>
<evidence type="ECO:0000313" key="7">
    <source>
        <dbReference type="EMBL" id="HIX78038.1"/>
    </source>
</evidence>
<dbReference type="PROSITE" id="PS00512">
    <property type="entry name" value="ALPHA_GALACTOSIDASE"/>
    <property type="match status" value="1"/>
</dbReference>
<dbReference type="GO" id="GO:0004557">
    <property type="term" value="F:alpha-galactosidase activity"/>
    <property type="evidence" value="ECO:0007669"/>
    <property type="project" value="UniProtKB-EC"/>
</dbReference>
<dbReference type="InterPro" id="IPR013780">
    <property type="entry name" value="Glyco_hydro_b"/>
</dbReference>
<dbReference type="EC" id="3.2.1.22" evidence="5"/>
<evidence type="ECO:0000256" key="4">
    <source>
        <dbReference type="ARBA" id="ARBA00023295"/>
    </source>
</evidence>
<dbReference type="EMBL" id="DXEK01000174">
    <property type="protein sequence ID" value="HIX78038.1"/>
    <property type="molecule type" value="Genomic_DNA"/>
</dbReference>
<dbReference type="Pfam" id="PF17801">
    <property type="entry name" value="Melibiase_C"/>
    <property type="match status" value="1"/>
</dbReference>
<sequence>MCAVPPMGWNSWNSFTEKINEDLIRETVDAMKKQGLQKAGYEYVVIDDCWSMKERDKDGNLVPDPEKFPHGMKAVADYVHENGFKFGMYSCCGTRTCANYPGSFEHEYEDAKQFAAWGVDYLKYDNCFKPQHLDDRNLYRRMGLALANSGRDIVFSACQWGTESVHEWISSSGAHLFRSTIDINDSWNSIKDIALSQMDKTAYSSAYCHNDMDMLVVGMYGKGGDEYISAGGCTDEEYQTHFALWAMMNSPLMIGCDVRNMTEQTKKILLNKDLIAINQDIECRAPFQVQCTSNSPDTYVLVKFLSNGDIAIGMFNFGDTPTLAAVDFWDLGLPTSAGKCLEIYDCIEHENIGKKSEMLTATVAAHGSKVYRCKMVEKE</sequence>